<evidence type="ECO:0000256" key="9">
    <source>
        <dbReference type="SAM" id="MobiDB-lite"/>
    </source>
</evidence>
<dbReference type="FunFam" id="1.10.10.60:FF:000007">
    <property type="entry name" value="Two-component response regulator"/>
    <property type="match status" value="1"/>
</dbReference>
<dbReference type="NCBIfam" id="TIGR01557">
    <property type="entry name" value="myb_SHAQKYF"/>
    <property type="match status" value="1"/>
</dbReference>
<dbReference type="GO" id="GO:0005634">
    <property type="term" value="C:nucleus"/>
    <property type="evidence" value="ECO:0007669"/>
    <property type="project" value="UniProtKB-SubCell"/>
</dbReference>
<dbReference type="AlphaFoldDB" id="A0A1J6IL85"/>
<keyword evidence="2 8" id="KW-0597">Phosphoprotein</keyword>
<dbReference type="OMA" id="WSSYFNQ"/>
<comment type="caution">
    <text evidence="12">The sequence shown here is derived from an EMBL/GenBank/DDBJ whole genome shotgun (WGS) entry which is preliminary data.</text>
</comment>
<dbReference type="CDD" id="cd17584">
    <property type="entry name" value="REC_typeB_ARR-like"/>
    <property type="match status" value="1"/>
</dbReference>
<feature type="domain" description="Response regulatory" evidence="10">
    <location>
        <begin position="24"/>
        <end position="139"/>
    </location>
</feature>
<name>A0A1J6IL85_NICAT</name>
<dbReference type="Gene3D" id="1.10.10.60">
    <property type="entry name" value="Homeodomain-like"/>
    <property type="match status" value="1"/>
</dbReference>
<dbReference type="InterPro" id="IPR006447">
    <property type="entry name" value="Myb_dom_plants"/>
</dbReference>
<dbReference type="PANTHER" id="PTHR43874">
    <property type="entry name" value="TWO-COMPONENT RESPONSE REGULATOR"/>
    <property type="match status" value="1"/>
</dbReference>
<dbReference type="GO" id="GO:0000160">
    <property type="term" value="P:phosphorelay signal transduction system"/>
    <property type="evidence" value="ECO:0007669"/>
    <property type="project" value="UniProtKB-KW"/>
</dbReference>
<dbReference type="SUPFAM" id="SSF52172">
    <property type="entry name" value="CheY-like"/>
    <property type="match status" value="1"/>
</dbReference>
<dbReference type="PROSITE" id="PS50110">
    <property type="entry name" value="RESPONSE_REGULATORY"/>
    <property type="match status" value="1"/>
</dbReference>
<proteinExistence type="predicted"/>
<dbReference type="Pfam" id="PF00249">
    <property type="entry name" value="Myb_DNA-binding"/>
    <property type="match status" value="1"/>
</dbReference>
<gene>
    <name evidence="12" type="primary">RR21_1</name>
    <name evidence="12" type="ORF">A4A49_04640</name>
</gene>
<feature type="region of interest" description="Disordered" evidence="9">
    <location>
        <begin position="591"/>
        <end position="613"/>
    </location>
</feature>
<keyword evidence="5" id="KW-0010">Activator</keyword>
<dbReference type="GO" id="GO:0000976">
    <property type="term" value="F:transcription cis-regulatory region binding"/>
    <property type="evidence" value="ECO:0007669"/>
    <property type="project" value="UniProtKB-ARBA"/>
</dbReference>
<keyword evidence="13" id="KW-1185">Reference proteome</keyword>
<dbReference type="GO" id="GO:0009736">
    <property type="term" value="P:cytokinin-activated signaling pathway"/>
    <property type="evidence" value="ECO:0007669"/>
    <property type="project" value="InterPro"/>
</dbReference>
<dbReference type="InterPro" id="IPR011006">
    <property type="entry name" value="CheY-like_superfamily"/>
</dbReference>
<evidence type="ECO:0000256" key="4">
    <source>
        <dbReference type="ARBA" id="ARBA00023015"/>
    </source>
</evidence>
<protein>
    <submittedName>
        <fullName evidence="12">Two-component response regulator orr21</fullName>
    </submittedName>
</protein>
<comment type="subcellular location">
    <subcellularLocation>
        <location evidence="1">Nucleus</location>
    </subcellularLocation>
</comment>
<dbReference type="Proteomes" id="UP000187609">
    <property type="component" value="Unassembled WGS sequence"/>
</dbReference>
<keyword evidence="7" id="KW-0539">Nucleus</keyword>
<dbReference type="InterPro" id="IPR009057">
    <property type="entry name" value="Homeodomain-like_sf"/>
</dbReference>
<dbReference type="SUPFAM" id="SSF46689">
    <property type="entry name" value="Homeodomain-like"/>
    <property type="match status" value="1"/>
</dbReference>
<evidence type="ECO:0000259" key="10">
    <source>
        <dbReference type="PROSITE" id="PS50110"/>
    </source>
</evidence>
<dbReference type="Gene3D" id="3.40.50.2300">
    <property type="match status" value="1"/>
</dbReference>
<feature type="region of interest" description="Disordered" evidence="9">
    <location>
        <begin position="295"/>
        <end position="323"/>
    </location>
</feature>
<feature type="domain" description="HTH myb-type" evidence="11">
    <location>
        <begin position="217"/>
        <end position="275"/>
    </location>
</feature>
<evidence type="ECO:0000256" key="3">
    <source>
        <dbReference type="ARBA" id="ARBA00023012"/>
    </source>
</evidence>
<evidence type="ECO:0000256" key="6">
    <source>
        <dbReference type="ARBA" id="ARBA00023163"/>
    </source>
</evidence>
<dbReference type="InterPro" id="IPR045279">
    <property type="entry name" value="ARR-like"/>
</dbReference>
<dbReference type="InterPro" id="IPR001789">
    <property type="entry name" value="Sig_transdc_resp-reg_receiver"/>
</dbReference>
<evidence type="ECO:0000259" key="11">
    <source>
        <dbReference type="PROSITE" id="PS51294"/>
    </source>
</evidence>
<evidence type="ECO:0000256" key="8">
    <source>
        <dbReference type="PROSITE-ProRule" id="PRU00169"/>
    </source>
</evidence>
<reference evidence="12" key="1">
    <citation type="submission" date="2016-11" db="EMBL/GenBank/DDBJ databases">
        <title>The genome of Nicotiana attenuata.</title>
        <authorList>
            <person name="Xu S."/>
            <person name="Brockmoeller T."/>
            <person name="Gaquerel E."/>
            <person name="Navarro A."/>
            <person name="Kuhl H."/>
            <person name="Gase K."/>
            <person name="Ling Z."/>
            <person name="Zhou W."/>
            <person name="Kreitzer C."/>
            <person name="Stanke M."/>
            <person name="Tang H."/>
            <person name="Lyons E."/>
            <person name="Pandey P."/>
            <person name="Pandey S.P."/>
            <person name="Timmermann B."/>
            <person name="Baldwin I.T."/>
        </authorList>
    </citation>
    <scope>NUCLEOTIDE SEQUENCE [LARGE SCALE GENOMIC DNA]</scope>
    <source>
        <strain evidence="12">UT</strain>
    </source>
</reference>
<dbReference type="GO" id="GO:0010597">
    <property type="term" value="P:green leaf volatile biosynthetic process"/>
    <property type="evidence" value="ECO:0007669"/>
    <property type="project" value="UniProtKB-ARBA"/>
</dbReference>
<evidence type="ECO:0000313" key="13">
    <source>
        <dbReference type="Proteomes" id="UP000187609"/>
    </source>
</evidence>
<dbReference type="InterPro" id="IPR017930">
    <property type="entry name" value="Myb_dom"/>
</dbReference>
<evidence type="ECO:0000256" key="5">
    <source>
        <dbReference type="ARBA" id="ARBA00023159"/>
    </source>
</evidence>
<evidence type="ECO:0000256" key="7">
    <source>
        <dbReference type="ARBA" id="ARBA00023242"/>
    </source>
</evidence>
<evidence type="ECO:0000256" key="1">
    <source>
        <dbReference type="ARBA" id="ARBA00004123"/>
    </source>
</evidence>
<sequence>MGGEMVVANKSSEILDSEFYKSYSIMVVDDDITCLSIIAAQLKKWKYQVVTVKHARDALCILRFSGVSFDVIVSDVHMPDMNGFELQRVIAQEFDVPVVFMSADDRDSMVLEGLERGAVFFLLKPISPDDLRDIWQYAALAKKNKGKGKSVVIEEIQENYSSSKSSSGLPKSPHENVESSSSINVKKGNKEGKKEESKKKSARKYKEAEKEDSGTPPKKTKLVWTDALHNKFLQAIKEIGLDKAYPRTILEVMDVPGLTRENVASHLQKYRIFLRKVTEESFRVQAADTNLTNSATQSTFGSKGLSTISQHPQEISGSQQPFLKNNSLAETSNRSSSSLSNRRATPAITLPGYGKAKLVLNKGDSSKITSSNANQVSTVEAVKNQTRSLIHEDVSTQLLNAAILANQRITRNLNSLHNSSAAGEHHESNQSLVQRDSSLIGFQRDKEFAAMLTSYLNQGANRTQLTRLPNNVETGGGSGTVLDQDWSSYFNQGANRLQLTRLPNFSETREGSGTKPGQDCEGEKQSAAMWSSYIDQGANRVQLTRLPNNFETGGGSGTKPGQDCEGEKQSATMWSSYFNQGANHMQLNRLPNNAETGGGSGTKPGQDCEGEKRSAVVWSSNLNQGANHVQLTRFPDNFEAGGGSGTNPGQDCEGEKQSAAMWSSYFNQGANSVQLTRFPNNFEAGGGSGTKPGQDGEGEKQSAAMWSSYLNQGANCVNQGEKQSEVVMWSSNLQLTQFPNNVETRGGSGTKLGQDYDVSMFDKNNATSYSSGIGDLTSTFYSQLNVQPFHVQGDHPGVTAEEGSSSQLHHTHQNPELEHGDDTDFWDSLLSLSPYNGDQ</sequence>
<accession>A0A1J6IL85</accession>
<dbReference type="Pfam" id="PF00072">
    <property type="entry name" value="Response_reg"/>
    <property type="match status" value="1"/>
</dbReference>
<feature type="region of interest" description="Disordered" evidence="9">
    <location>
        <begin position="505"/>
        <end position="526"/>
    </location>
</feature>
<dbReference type="Gramene" id="OIT05052">
    <property type="protein sequence ID" value="OIT05052"/>
    <property type="gene ID" value="A4A49_04640"/>
</dbReference>
<dbReference type="PANTHER" id="PTHR43874:SF19">
    <property type="entry name" value="RESPONSE REGULATOR 23-RELATED"/>
    <property type="match status" value="1"/>
</dbReference>
<keyword evidence="6" id="KW-0804">Transcription</keyword>
<evidence type="ECO:0000256" key="2">
    <source>
        <dbReference type="ARBA" id="ARBA00022553"/>
    </source>
</evidence>
<feature type="compositionally biased region" description="Basic and acidic residues" evidence="9">
    <location>
        <begin position="813"/>
        <end position="822"/>
    </location>
</feature>
<feature type="compositionally biased region" description="Basic and acidic residues" evidence="9">
    <location>
        <begin position="188"/>
        <end position="213"/>
    </location>
</feature>
<organism evidence="12 13">
    <name type="scientific">Nicotiana attenuata</name>
    <name type="common">Coyote tobacco</name>
    <dbReference type="NCBI Taxonomy" id="49451"/>
    <lineage>
        <taxon>Eukaryota</taxon>
        <taxon>Viridiplantae</taxon>
        <taxon>Streptophyta</taxon>
        <taxon>Embryophyta</taxon>
        <taxon>Tracheophyta</taxon>
        <taxon>Spermatophyta</taxon>
        <taxon>Magnoliopsida</taxon>
        <taxon>eudicotyledons</taxon>
        <taxon>Gunneridae</taxon>
        <taxon>Pentapetalae</taxon>
        <taxon>asterids</taxon>
        <taxon>lamiids</taxon>
        <taxon>Solanales</taxon>
        <taxon>Solanaceae</taxon>
        <taxon>Nicotianoideae</taxon>
        <taxon>Nicotianeae</taxon>
        <taxon>Nicotiana</taxon>
    </lineage>
</organism>
<feature type="region of interest" description="Disordered" evidence="9">
    <location>
        <begin position="546"/>
        <end position="569"/>
    </location>
</feature>
<keyword evidence="4" id="KW-0805">Transcription regulation</keyword>
<feature type="compositionally biased region" description="Low complexity" evidence="9">
    <location>
        <begin position="162"/>
        <end position="171"/>
    </location>
</feature>
<dbReference type="SMR" id="A0A1J6IL85"/>
<dbReference type="EMBL" id="MJEQ01037185">
    <property type="protein sequence ID" value="OIT05052.1"/>
    <property type="molecule type" value="Genomic_DNA"/>
</dbReference>
<dbReference type="PROSITE" id="PS51294">
    <property type="entry name" value="HTH_MYB"/>
    <property type="match status" value="1"/>
</dbReference>
<feature type="region of interest" description="Disordered" evidence="9">
    <location>
        <begin position="162"/>
        <end position="220"/>
    </location>
</feature>
<dbReference type="InterPro" id="IPR001005">
    <property type="entry name" value="SANT/Myb"/>
</dbReference>
<evidence type="ECO:0000313" key="12">
    <source>
        <dbReference type="EMBL" id="OIT05052.1"/>
    </source>
</evidence>
<keyword evidence="3" id="KW-0902">Two-component regulatory system</keyword>
<feature type="region of interest" description="Disordered" evidence="9">
    <location>
        <begin position="792"/>
        <end position="824"/>
    </location>
</feature>
<dbReference type="SMART" id="SM00448">
    <property type="entry name" value="REC"/>
    <property type="match status" value="1"/>
</dbReference>
<feature type="modified residue" description="4-aspartylphosphate" evidence="8">
    <location>
        <position position="75"/>
    </location>
</feature>